<evidence type="ECO:0000313" key="8">
    <source>
        <dbReference type="Proteomes" id="UP000248333"/>
    </source>
</evidence>
<dbReference type="Gene3D" id="3.40.50.2000">
    <property type="entry name" value="Glycogen Phosphorylase B"/>
    <property type="match status" value="2"/>
</dbReference>
<dbReference type="AlphaFoldDB" id="A0A318NEH2"/>
<dbReference type="Pfam" id="PF06722">
    <property type="entry name" value="EryCIII-like_C"/>
    <property type="match status" value="1"/>
</dbReference>
<dbReference type="Proteomes" id="UP000248333">
    <property type="component" value="Unassembled WGS sequence"/>
</dbReference>
<proteinExistence type="inferred from homology"/>
<evidence type="ECO:0000256" key="4">
    <source>
        <dbReference type="ARBA" id="ARBA00023194"/>
    </source>
</evidence>
<feature type="domain" description="Erythromycin biosynthesis protein CIII-like N-terminal" evidence="6">
    <location>
        <begin position="22"/>
        <end position="263"/>
    </location>
</feature>
<evidence type="ECO:0000256" key="2">
    <source>
        <dbReference type="ARBA" id="ARBA00022676"/>
    </source>
</evidence>
<evidence type="ECO:0000256" key="3">
    <source>
        <dbReference type="ARBA" id="ARBA00022679"/>
    </source>
</evidence>
<dbReference type="OrthoDB" id="3863369at2"/>
<evidence type="ECO:0000256" key="1">
    <source>
        <dbReference type="ARBA" id="ARBA00006962"/>
    </source>
</evidence>
<dbReference type="PANTHER" id="PTHR48050">
    <property type="entry name" value="STEROL 3-BETA-GLUCOSYLTRANSFERASE"/>
    <property type="match status" value="1"/>
</dbReference>
<dbReference type="InterPro" id="IPR050426">
    <property type="entry name" value="Glycosyltransferase_28"/>
</dbReference>
<dbReference type="GO" id="GO:0008194">
    <property type="term" value="F:UDP-glycosyltransferase activity"/>
    <property type="evidence" value="ECO:0007669"/>
    <property type="project" value="InterPro"/>
</dbReference>
<dbReference type="NCBIfam" id="TIGR04516">
    <property type="entry name" value="glycosyl_450act"/>
    <property type="match status" value="1"/>
</dbReference>
<dbReference type="InterPro" id="IPR010610">
    <property type="entry name" value="EryCIII-like_C"/>
</dbReference>
<comment type="similarity">
    <text evidence="1">Belongs to the glycosyltransferase 28 family.</text>
</comment>
<keyword evidence="2" id="KW-0328">Glycosyltransferase</keyword>
<evidence type="ECO:0000259" key="5">
    <source>
        <dbReference type="Pfam" id="PF06722"/>
    </source>
</evidence>
<dbReference type="InterPro" id="IPR002213">
    <property type="entry name" value="UDP_glucos_trans"/>
</dbReference>
<dbReference type="SUPFAM" id="SSF53756">
    <property type="entry name" value="UDP-Glycosyltransferase/glycogen phosphorylase"/>
    <property type="match status" value="1"/>
</dbReference>
<gene>
    <name evidence="7" type="ORF">C7C45_31945</name>
</gene>
<dbReference type="EMBL" id="PYBV01000062">
    <property type="protein sequence ID" value="PYC63468.1"/>
    <property type="molecule type" value="Genomic_DNA"/>
</dbReference>
<dbReference type="FunFam" id="3.40.50.2000:FF:000072">
    <property type="entry name" value="Glycosyl transferase"/>
    <property type="match status" value="1"/>
</dbReference>
<evidence type="ECO:0000259" key="6">
    <source>
        <dbReference type="Pfam" id="PF21036"/>
    </source>
</evidence>
<accession>A0A318NEH2</accession>
<dbReference type="RefSeq" id="WP_110568514.1">
    <property type="nucleotide sequence ID" value="NZ_PYBV01000062.1"/>
</dbReference>
<evidence type="ECO:0000313" key="7">
    <source>
        <dbReference type="EMBL" id="PYC63468.1"/>
    </source>
</evidence>
<keyword evidence="3 7" id="KW-0808">Transferase</keyword>
<dbReference type="GO" id="GO:0016758">
    <property type="term" value="F:hexosyltransferase activity"/>
    <property type="evidence" value="ECO:0007669"/>
    <property type="project" value="UniProtKB-ARBA"/>
</dbReference>
<feature type="domain" description="Erythromycin biosynthesis protein CIII-like C-terminal" evidence="5">
    <location>
        <begin position="285"/>
        <end position="429"/>
    </location>
</feature>
<dbReference type="InterPro" id="IPR030953">
    <property type="entry name" value="Glycosyl_450act"/>
</dbReference>
<keyword evidence="8" id="KW-1185">Reference proteome</keyword>
<dbReference type="CDD" id="cd03784">
    <property type="entry name" value="GT1_Gtf-like"/>
    <property type="match status" value="1"/>
</dbReference>
<name>A0A318NEH2_9ACTN</name>
<protein>
    <submittedName>
        <fullName evidence="7">Glycosyl transferase family 28</fullName>
    </submittedName>
</protein>
<sequence length="433" mass="47397">MRVLFTVFAAKPHFYNMVPLAWAFRAAGHEVCVASQPDLADVITATGLTAVPVGDELEMANAFQSDPDSGGSAGGAPWQRLTGLSELDPERLTWNYVLGVFTIGCSMEYEYLGSQQVVDDLVEFARDWQPDLVIWDALTFAGGIAAHVTGAAHARLLFGQDYVFRMLEDYRTLLGAEPPERRDDPIADWLAGRLARYDTEFRPELTRELMTGQWTIDPTPDWMRLPLDLTYLPLRYLSFNGPSTIPTWVHEPPSRPRVCLSLGVSGRELFGGDQVSTGDLTTVSDLLDALADFDIELIATLNAEQLASVRTLPDNVRAVDFVPLNELLPSCAAVIHHGGFGTTGNVLTHGVPGIVIPAPWWDAARLAALLERRGAGFLLPHAELSRANLRDRLGRLLAEPAHTRSAHEVRDELHAAPGPHDVVRELTALTAGS</sequence>
<keyword evidence="4" id="KW-0045">Antibiotic biosynthesis</keyword>
<reference evidence="7 8" key="1">
    <citation type="submission" date="2018-03" db="EMBL/GenBank/DDBJ databases">
        <title>Bioinformatic expansion and discovery of thiopeptide antibiotics.</title>
        <authorList>
            <person name="Schwalen C.J."/>
            <person name="Hudson G.A."/>
            <person name="Mitchell D.A."/>
        </authorList>
    </citation>
    <scope>NUCLEOTIDE SEQUENCE [LARGE SCALE GENOMIC DNA]</scope>
    <source>
        <strain evidence="7 8">NRRL 8041</strain>
    </source>
</reference>
<organism evidence="7 8">
    <name type="scientific">Micromonospora arborensis</name>
    <dbReference type="NCBI Taxonomy" id="2116518"/>
    <lineage>
        <taxon>Bacteria</taxon>
        <taxon>Bacillati</taxon>
        <taxon>Actinomycetota</taxon>
        <taxon>Actinomycetes</taxon>
        <taxon>Micromonosporales</taxon>
        <taxon>Micromonosporaceae</taxon>
        <taxon>Micromonospora</taxon>
    </lineage>
</organism>
<dbReference type="PANTHER" id="PTHR48050:SF13">
    <property type="entry name" value="STEROL 3-BETA-GLUCOSYLTRANSFERASE UGT80A2"/>
    <property type="match status" value="1"/>
</dbReference>
<comment type="caution">
    <text evidence="7">The sequence shown here is derived from an EMBL/GenBank/DDBJ whole genome shotgun (WGS) entry which is preliminary data.</text>
</comment>
<dbReference type="GO" id="GO:0017000">
    <property type="term" value="P:antibiotic biosynthetic process"/>
    <property type="evidence" value="ECO:0007669"/>
    <property type="project" value="UniProtKB-KW"/>
</dbReference>
<dbReference type="InterPro" id="IPR048284">
    <property type="entry name" value="EryCIII-like_N"/>
</dbReference>
<dbReference type="Pfam" id="PF21036">
    <property type="entry name" value="EryCIII-like_N"/>
    <property type="match status" value="1"/>
</dbReference>